<comment type="caution">
    <text evidence="5">The sequence shown here is derived from an EMBL/GenBank/DDBJ whole genome shotgun (WGS) entry which is preliminary data.</text>
</comment>
<dbReference type="CDD" id="cd07377">
    <property type="entry name" value="WHTH_GntR"/>
    <property type="match status" value="1"/>
</dbReference>
<dbReference type="PANTHER" id="PTHR43537">
    <property type="entry name" value="TRANSCRIPTIONAL REGULATOR, GNTR FAMILY"/>
    <property type="match status" value="1"/>
</dbReference>
<dbReference type="SMART" id="SM00895">
    <property type="entry name" value="FCD"/>
    <property type="match status" value="1"/>
</dbReference>
<reference evidence="5 6" key="1">
    <citation type="submission" date="2016-07" db="EMBL/GenBank/DDBJ databases">
        <title>Draft genome sequence of Prauserella sp. YIM 121212, isolated from alkaline soil.</title>
        <authorList>
            <person name="Ruckert C."/>
            <person name="Albersmeier A."/>
            <person name="Jiang C.-L."/>
            <person name="Jiang Y."/>
            <person name="Kalinowski J."/>
            <person name="Schneider O."/>
            <person name="Winkler A."/>
            <person name="Zotchev S.B."/>
        </authorList>
    </citation>
    <scope>NUCLEOTIDE SEQUENCE [LARGE SCALE GENOMIC DNA]</scope>
    <source>
        <strain evidence="5 6">YIM 121212</strain>
    </source>
</reference>
<evidence type="ECO:0000313" key="6">
    <source>
        <dbReference type="Proteomes" id="UP000247892"/>
    </source>
</evidence>
<keyword evidence="3" id="KW-0804">Transcription</keyword>
<dbReference type="Gene3D" id="1.10.10.10">
    <property type="entry name" value="Winged helix-like DNA-binding domain superfamily/Winged helix DNA-binding domain"/>
    <property type="match status" value="1"/>
</dbReference>
<dbReference type="Gene3D" id="1.20.120.530">
    <property type="entry name" value="GntR ligand-binding domain-like"/>
    <property type="match status" value="1"/>
</dbReference>
<dbReference type="InterPro" id="IPR011711">
    <property type="entry name" value="GntR_C"/>
</dbReference>
<feature type="domain" description="HTH gntR-type" evidence="4">
    <location>
        <begin position="21"/>
        <end position="91"/>
    </location>
</feature>
<dbReference type="SUPFAM" id="SSF46785">
    <property type="entry name" value="Winged helix' DNA-binding domain"/>
    <property type="match status" value="1"/>
</dbReference>
<protein>
    <recommendedName>
        <fullName evidence="4">HTH gntR-type domain-containing protein</fullName>
    </recommendedName>
</protein>
<name>A0A318LES9_9PSEU</name>
<dbReference type="Proteomes" id="UP000247892">
    <property type="component" value="Unassembled WGS sequence"/>
</dbReference>
<evidence type="ECO:0000256" key="2">
    <source>
        <dbReference type="ARBA" id="ARBA00023125"/>
    </source>
</evidence>
<dbReference type="GO" id="GO:0003700">
    <property type="term" value="F:DNA-binding transcription factor activity"/>
    <property type="evidence" value="ECO:0007669"/>
    <property type="project" value="InterPro"/>
</dbReference>
<keyword evidence="1" id="KW-0805">Transcription regulation</keyword>
<evidence type="ECO:0000256" key="1">
    <source>
        <dbReference type="ARBA" id="ARBA00023015"/>
    </source>
</evidence>
<dbReference type="SUPFAM" id="SSF48008">
    <property type="entry name" value="GntR ligand-binding domain-like"/>
    <property type="match status" value="1"/>
</dbReference>
<keyword evidence="6" id="KW-1185">Reference proteome</keyword>
<dbReference type="GO" id="GO:0003677">
    <property type="term" value="F:DNA binding"/>
    <property type="evidence" value="ECO:0007669"/>
    <property type="project" value="UniProtKB-KW"/>
</dbReference>
<proteinExistence type="predicted"/>
<sequence>MTGDLLSTLTRQVLFAPLGAPGRTEAVLDRLRTAIALGVLAEGEQLPPETELAAQFNVSPVTLRDALGVLRSEGIVETRRGRGGGSFVRVPDRLHIEHAEAQLAQFSPVDLRDLADWRCAVSATAAELAAERASDQNVETLVATARQMEAAADEVGARRADARFHIELAAAAQSARLSGAAISLQVTYAPLVTLVYRDVDTRSAVAGLFGQIAEAVQDGIGDEARQLTRQAVTATRDSLLELRLGMSGSAGEEPSR</sequence>
<dbReference type="Pfam" id="PF00392">
    <property type="entry name" value="GntR"/>
    <property type="match status" value="1"/>
</dbReference>
<organism evidence="5 6">
    <name type="scientific">Prauserella flavalba</name>
    <dbReference type="NCBI Taxonomy" id="1477506"/>
    <lineage>
        <taxon>Bacteria</taxon>
        <taxon>Bacillati</taxon>
        <taxon>Actinomycetota</taxon>
        <taxon>Actinomycetes</taxon>
        <taxon>Pseudonocardiales</taxon>
        <taxon>Pseudonocardiaceae</taxon>
        <taxon>Prauserella</taxon>
    </lineage>
</organism>
<evidence type="ECO:0000256" key="3">
    <source>
        <dbReference type="ARBA" id="ARBA00023163"/>
    </source>
</evidence>
<dbReference type="Pfam" id="PF07729">
    <property type="entry name" value="FCD"/>
    <property type="match status" value="1"/>
</dbReference>
<gene>
    <name evidence="5" type="ORF">BA062_31990</name>
</gene>
<dbReference type="InterPro" id="IPR036390">
    <property type="entry name" value="WH_DNA-bd_sf"/>
</dbReference>
<dbReference type="AlphaFoldDB" id="A0A318LES9"/>
<accession>A0A318LES9</accession>
<dbReference type="SMART" id="SM00345">
    <property type="entry name" value="HTH_GNTR"/>
    <property type="match status" value="1"/>
</dbReference>
<evidence type="ECO:0000313" key="5">
    <source>
        <dbReference type="EMBL" id="PXY21532.1"/>
    </source>
</evidence>
<dbReference type="InterPro" id="IPR000524">
    <property type="entry name" value="Tscrpt_reg_HTH_GntR"/>
</dbReference>
<dbReference type="EMBL" id="MASU01000015">
    <property type="protein sequence ID" value="PXY21532.1"/>
    <property type="molecule type" value="Genomic_DNA"/>
</dbReference>
<keyword evidence="2" id="KW-0238">DNA-binding</keyword>
<dbReference type="InterPro" id="IPR008920">
    <property type="entry name" value="TF_FadR/GntR_C"/>
</dbReference>
<evidence type="ECO:0000259" key="4">
    <source>
        <dbReference type="PROSITE" id="PS50949"/>
    </source>
</evidence>
<dbReference type="PRINTS" id="PR00035">
    <property type="entry name" value="HTHGNTR"/>
</dbReference>
<dbReference type="InterPro" id="IPR036388">
    <property type="entry name" value="WH-like_DNA-bd_sf"/>
</dbReference>
<dbReference type="PROSITE" id="PS50949">
    <property type="entry name" value="HTH_GNTR"/>
    <property type="match status" value="1"/>
</dbReference>
<dbReference type="PANTHER" id="PTHR43537:SF24">
    <property type="entry name" value="GLUCONATE OPERON TRANSCRIPTIONAL REPRESSOR"/>
    <property type="match status" value="1"/>
</dbReference>